<dbReference type="Proteomes" id="UP000199077">
    <property type="component" value="Chromosome I"/>
</dbReference>
<feature type="domain" description="M23ase beta-sheet core" evidence="2">
    <location>
        <begin position="81"/>
        <end position="174"/>
    </location>
</feature>
<dbReference type="EMBL" id="LT629711">
    <property type="protein sequence ID" value="SDP62124.1"/>
    <property type="molecule type" value="Genomic_DNA"/>
</dbReference>
<dbReference type="InterPro" id="IPR050570">
    <property type="entry name" value="Cell_wall_metabolism_enzyme"/>
</dbReference>
<dbReference type="PANTHER" id="PTHR21666">
    <property type="entry name" value="PEPTIDASE-RELATED"/>
    <property type="match status" value="1"/>
</dbReference>
<dbReference type="STRING" id="443156.SAMN04489867_3173"/>
<evidence type="ECO:0000256" key="1">
    <source>
        <dbReference type="SAM" id="MobiDB-lite"/>
    </source>
</evidence>
<sequence>MLTAADASREAQLEKEAGIRAELATVRASQAQRVSRSRARAAAKAKQKQQAAAERRRARAWVSPLKGYTLTSGFGPRWGRQHQGLDLAAPSGTRIGSLSSGTVIFAGSQSGYGNKVEVRHWDGTISYYAHMSSIAVTVGEQVGPGDKVGEVGNTGRSTGPHLHLQVLPAGSAVNGYTWLEERGVRL</sequence>
<gene>
    <name evidence="3" type="ORF">SAMN04489867_3173</name>
</gene>
<dbReference type="SUPFAM" id="SSF51261">
    <property type="entry name" value="Duplicated hybrid motif"/>
    <property type="match status" value="1"/>
</dbReference>
<protein>
    <submittedName>
        <fullName evidence="3">Peptidase family M23</fullName>
    </submittedName>
</protein>
<feature type="compositionally biased region" description="Basic residues" evidence="1">
    <location>
        <begin position="35"/>
        <end position="47"/>
    </location>
</feature>
<dbReference type="GO" id="GO:0004222">
    <property type="term" value="F:metalloendopeptidase activity"/>
    <property type="evidence" value="ECO:0007669"/>
    <property type="project" value="TreeGrafter"/>
</dbReference>
<dbReference type="Pfam" id="PF01551">
    <property type="entry name" value="Peptidase_M23"/>
    <property type="match status" value="1"/>
</dbReference>
<dbReference type="InterPro" id="IPR016047">
    <property type="entry name" value="M23ase_b-sheet_dom"/>
</dbReference>
<keyword evidence="4" id="KW-1185">Reference proteome</keyword>
<dbReference type="AlphaFoldDB" id="A0A1H0U7J1"/>
<dbReference type="Gene3D" id="2.70.70.10">
    <property type="entry name" value="Glucose Permease (Domain IIA)"/>
    <property type="match status" value="1"/>
</dbReference>
<dbReference type="InterPro" id="IPR011055">
    <property type="entry name" value="Dup_hybrid_motif"/>
</dbReference>
<evidence type="ECO:0000313" key="3">
    <source>
        <dbReference type="EMBL" id="SDP62124.1"/>
    </source>
</evidence>
<accession>A0A1H0U7J1</accession>
<dbReference type="PANTHER" id="PTHR21666:SF270">
    <property type="entry name" value="MUREIN HYDROLASE ACTIVATOR ENVC"/>
    <property type="match status" value="1"/>
</dbReference>
<proteinExistence type="predicted"/>
<name>A0A1H0U7J1_9MICO</name>
<evidence type="ECO:0000313" key="4">
    <source>
        <dbReference type="Proteomes" id="UP000199077"/>
    </source>
</evidence>
<organism evidence="3 4">
    <name type="scientific">Pedococcus dokdonensis</name>
    <dbReference type="NCBI Taxonomy" id="443156"/>
    <lineage>
        <taxon>Bacteria</taxon>
        <taxon>Bacillati</taxon>
        <taxon>Actinomycetota</taxon>
        <taxon>Actinomycetes</taxon>
        <taxon>Micrococcales</taxon>
        <taxon>Intrasporangiaceae</taxon>
        <taxon>Pedococcus</taxon>
    </lineage>
</organism>
<dbReference type="CDD" id="cd12797">
    <property type="entry name" value="M23_peptidase"/>
    <property type="match status" value="1"/>
</dbReference>
<dbReference type="RefSeq" id="WP_231961314.1">
    <property type="nucleotide sequence ID" value="NZ_LT629711.1"/>
</dbReference>
<evidence type="ECO:0000259" key="2">
    <source>
        <dbReference type="Pfam" id="PF01551"/>
    </source>
</evidence>
<reference evidence="4" key="1">
    <citation type="submission" date="2016-10" db="EMBL/GenBank/DDBJ databases">
        <authorList>
            <person name="Varghese N."/>
            <person name="Submissions S."/>
        </authorList>
    </citation>
    <scope>NUCLEOTIDE SEQUENCE [LARGE SCALE GENOMIC DNA]</scope>
    <source>
        <strain evidence="4">DSM 22329</strain>
    </source>
</reference>
<feature type="region of interest" description="Disordered" evidence="1">
    <location>
        <begin position="35"/>
        <end position="57"/>
    </location>
</feature>